<dbReference type="InterPro" id="IPR013083">
    <property type="entry name" value="Znf_RING/FYVE/PHD"/>
</dbReference>
<dbReference type="InterPro" id="IPR001370">
    <property type="entry name" value="BIR_rpt"/>
</dbReference>
<dbReference type="PANTHER" id="PTHR10044">
    <property type="entry name" value="INHIBITOR OF APOPTOSIS"/>
    <property type="match status" value="1"/>
</dbReference>
<protein>
    <recommendedName>
        <fullName evidence="5">RING-type domain-containing protein</fullName>
    </recommendedName>
</protein>
<gene>
    <name evidence="6" type="ORF">MGAL_10B006169</name>
</gene>
<dbReference type="Pfam" id="PF00653">
    <property type="entry name" value="BIR"/>
    <property type="match status" value="1"/>
</dbReference>
<feature type="domain" description="RING-type" evidence="5">
    <location>
        <begin position="157"/>
        <end position="196"/>
    </location>
</feature>
<dbReference type="EMBL" id="UYJE01004402">
    <property type="protein sequence ID" value="VDI27754.1"/>
    <property type="molecule type" value="Genomic_DNA"/>
</dbReference>
<proteinExistence type="inferred from homology"/>
<keyword evidence="2 4" id="KW-0479">Metal-binding</keyword>
<dbReference type="GO" id="GO:0008270">
    <property type="term" value="F:zinc ion binding"/>
    <property type="evidence" value="ECO:0007669"/>
    <property type="project" value="UniProtKB-KW"/>
</dbReference>
<accession>A0A8B6E1N2</accession>
<dbReference type="AlphaFoldDB" id="A0A8B6E1N2"/>
<dbReference type="PROSITE" id="PS50089">
    <property type="entry name" value="ZF_RING_2"/>
    <property type="match status" value="1"/>
</dbReference>
<dbReference type="SUPFAM" id="SSF57924">
    <property type="entry name" value="Inhibitor of apoptosis (IAP) repeat"/>
    <property type="match status" value="1"/>
</dbReference>
<dbReference type="PROSITE" id="PS50143">
    <property type="entry name" value="BIR_REPEAT_2"/>
    <property type="match status" value="1"/>
</dbReference>
<comment type="caution">
    <text evidence="6">The sequence shown here is derived from an EMBL/GenBank/DDBJ whole genome shotgun (WGS) entry which is preliminary data.</text>
</comment>
<evidence type="ECO:0000313" key="7">
    <source>
        <dbReference type="Proteomes" id="UP000596742"/>
    </source>
</evidence>
<dbReference type="GO" id="GO:0005737">
    <property type="term" value="C:cytoplasm"/>
    <property type="evidence" value="ECO:0007669"/>
    <property type="project" value="TreeGrafter"/>
</dbReference>
<keyword evidence="3" id="KW-0862">Zinc</keyword>
<evidence type="ECO:0000259" key="5">
    <source>
        <dbReference type="PROSITE" id="PS50089"/>
    </source>
</evidence>
<evidence type="ECO:0000256" key="2">
    <source>
        <dbReference type="ARBA" id="ARBA00022771"/>
    </source>
</evidence>
<keyword evidence="7" id="KW-1185">Reference proteome</keyword>
<dbReference type="SMART" id="SM00184">
    <property type="entry name" value="RING"/>
    <property type="match status" value="1"/>
</dbReference>
<dbReference type="CDD" id="cd00022">
    <property type="entry name" value="BIR"/>
    <property type="match status" value="1"/>
</dbReference>
<evidence type="ECO:0000256" key="4">
    <source>
        <dbReference type="PROSITE-ProRule" id="PRU00175"/>
    </source>
</evidence>
<sequence length="208" mass="23124">MSDDGIFYYPGGRREYRRLHMRTSSFIGWISKSKLPVARFAEAGFFYGGCKDIVRCFVCYERTSDFSETDDPVKRHIEMSPNCKYICSLTSAGIRCWEDLIRTTPEPDPISSPPLTSRTSSASVSASVSVSMISSMTASISMSSEITCNEASGLLLCKICLVNKLEVTTRPCGHCSMCMDCYNGVMNRSNRCPVCRGRIVGFIRTFIG</sequence>
<comment type="similarity">
    <text evidence="1">Belongs to the IAP family.</text>
</comment>
<dbReference type="InterPro" id="IPR050784">
    <property type="entry name" value="IAP"/>
</dbReference>
<dbReference type="PANTHER" id="PTHR10044:SF139">
    <property type="entry name" value="DEATH-ASSOCIATED INHIBITOR OF APOPTOSIS 2"/>
    <property type="match status" value="1"/>
</dbReference>
<dbReference type="Proteomes" id="UP000596742">
    <property type="component" value="Unassembled WGS sequence"/>
</dbReference>
<dbReference type="SMART" id="SM00238">
    <property type="entry name" value="BIR"/>
    <property type="match status" value="1"/>
</dbReference>
<evidence type="ECO:0000256" key="1">
    <source>
        <dbReference type="ARBA" id="ARBA00006672"/>
    </source>
</evidence>
<dbReference type="Gene3D" id="3.30.40.10">
    <property type="entry name" value="Zinc/RING finger domain, C3HC4 (zinc finger)"/>
    <property type="match status" value="1"/>
</dbReference>
<dbReference type="OrthoDB" id="6063402at2759"/>
<dbReference type="InterPro" id="IPR001841">
    <property type="entry name" value="Znf_RING"/>
</dbReference>
<dbReference type="Pfam" id="PF13920">
    <property type="entry name" value="zf-C3HC4_3"/>
    <property type="match status" value="1"/>
</dbReference>
<name>A0A8B6E1N2_MYTGA</name>
<evidence type="ECO:0000256" key="3">
    <source>
        <dbReference type="ARBA" id="ARBA00022833"/>
    </source>
</evidence>
<organism evidence="6 7">
    <name type="scientific">Mytilus galloprovincialis</name>
    <name type="common">Mediterranean mussel</name>
    <dbReference type="NCBI Taxonomy" id="29158"/>
    <lineage>
        <taxon>Eukaryota</taxon>
        <taxon>Metazoa</taxon>
        <taxon>Spiralia</taxon>
        <taxon>Lophotrochozoa</taxon>
        <taxon>Mollusca</taxon>
        <taxon>Bivalvia</taxon>
        <taxon>Autobranchia</taxon>
        <taxon>Pteriomorphia</taxon>
        <taxon>Mytilida</taxon>
        <taxon>Mytiloidea</taxon>
        <taxon>Mytilidae</taxon>
        <taxon>Mytilinae</taxon>
        <taxon>Mytilus</taxon>
    </lineage>
</organism>
<dbReference type="Gene3D" id="1.10.1170.10">
    <property type="entry name" value="Inhibitor Of Apoptosis Protein (2mihbC-IAP-1), Chain A"/>
    <property type="match status" value="1"/>
</dbReference>
<reference evidence="6" key="1">
    <citation type="submission" date="2018-11" db="EMBL/GenBank/DDBJ databases">
        <authorList>
            <person name="Alioto T."/>
            <person name="Alioto T."/>
        </authorList>
    </citation>
    <scope>NUCLEOTIDE SEQUENCE</scope>
</reference>
<keyword evidence="2 4" id="KW-0863">Zinc-finger</keyword>
<dbReference type="GO" id="GO:0005634">
    <property type="term" value="C:nucleus"/>
    <property type="evidence" value="ECO:0007669"/>
    <property type="project" value="TreeGrafter"/>
</dbReference>
<evidence type="ECO:0000313" key="6">
    <source>
        <dbReference type="EMBL" id="VDI27754.1"/>
    </source>
</evidence>